<evidence type="ECO:0000313" key="10">
    <source>
        <dbReference type="Proteomes" id="UP000244932"/>
    </source>
</evidence>
<evidence type="ECO:0000259" key="6">
    <source>
        <dbReference type="Pfam" id="PF00107"/>
    </source>
</evidence>
<keyword evidence="5 9" id="KW-0560">Oxidoreductase</keyword>
<dbReference type="PANTHER" id="PTHR43350">
    <property type="entry name" value="NAD-DEPENDENT ALCOHOL DEHYDROGENASE"/>
    <property type="match status" value="1"/>
</dbReference>
<feature type="domain" description="Alcohol dehydrogenase-like C-terminal" evidence="6">
    <location>
        <begin position="178"/>
        <end position="298"/>
    </location>
</feature>
<evidence type="ECO:0000313" key="9">
    <source>
        <dbReference type="EMBL" id="SPF28163.1"/>
    </source>
</evidence>
<dbReference type="Proteomes" id="UP000244932">
    <property type="component" value="Unassembled WGS sequence"/>
</dbReference>
<dbReference type="InterPro" id="IPR055170">
    <property type="entry name" value="GFO_IDH_MocA-like_dom"/>
</dbReference>
<dbReference type="SUPFAM" id="SSF55347">
    <property type="entry name" value="Glyceraldehyde-3-phosphate dehydrogenase-like, C-terminal domain"/>
    <property type="match status" value="1"/>
</dbReference>
<dbReference type="Gene3D" id="3.30.360.10">
    <property type="entry name" value="Dihydrodipicolinate Reductase, domain 2"/>
    <property type="match status" value="1"/>
</dbReference>
<keyword evidence="3" id="KW-0479">Metal-binding</keyword>
<dbReference type="InterPro" id="IPR000683">
    <property type="entry name" value="Gfo/Idh/MocA-like_OxRdtase_N"/>
</dbReference>
<dbReference type="Pfam" id="PF01408">
    <property type="entry name" value="GFO_IDH_MocA"/>
    <property type="match status" value="1"/>
</dbReference>
<keyword evidence="4" id="KW-0862">Zinc</keyword>
<evidence type="ECO:0000256" key="2">
    <source>
        <dbReference type="ARBA" id="ARBA00008072"/>
    </source>
</evidence>
<dbReference type="OrthoDB" id="7798185at2"/>
<dbReference type="InterPro" id="IPR036291">
    <property type="entry name" value="NAD(P)-bd_dom_sf"/>
</dbReference>
<dbReference type="GO" id="GO:0000166">
    <property type="term" value="F:nucleotide binding"/>
    <property type="evidence" value="ECO:0007669"/>
    <property type="project" value="InterPro"/>
</dbReference>
<dbReference type="SUPFAM" id="SSF51735">
    <property type="entry name" value="NAD(P)-binding Rossmann-fold domains"/>
    <property type="match status" value="2"/>
</dbReference>
<comment type="cofactor">
    <cofactor evidence="1">
        <name>Zn(2+)</name>
        <dbReference type="ChEBI" id="CHEBI:29105"/>
    </cofactor>
</comment>
<evidence type="ECO:0000256" key="5">
    <source>
        <dbReference type="ARBA" id="ARBA00023002"/>
    </source>
</evidence>
<proteinExistence type="inferred from homology"/>
<dbReference type="Gene3D" id="3.40.50.720">
    <property type="entry name" value="NAD(P)-binding Rossmann-like Domain"/>
    <property type="match status" value="2"/>
</dbReference>
<feature type="domain" description="Gfo/Idh/MocA-like oxidoreductase N-terminal" evidence="7">
    <location>
        <begin position="401"/>
        <end position="519"/>
    </location>
</feature>
<accession>A0A2R8A7F8</accession>
<dbReference type="Pfam" id="PF22725">
    <property type="entry name" value="GFO_IDH_MocA_C3"/>
    <property type="match status" value="1"/>
</dbReference>
<reference evidence="9 10" key="1">
    <citation type="submission" date="2018-03" db="EMBL/GenBank/DDBJ databases">
        <authorList>
            <person name="Keele B.F."/>
        </authorList>
    </citation>
    <scope>NUCLEOTIDE SEQUENCE [LARGE SCALE GENOMIC DNA]</scope>
    <source>
        <strain evidence="9 10">CeCT 8812</strain>
    </source>
</reference>
<dbReference type="RefSeq" id="WP_108780892.1">
    <property type="nucleotide sequence ID" value="NZ_OMKW01000001.1"/>
</dbReference>
<dbReference type="InterPro" id="IPR013149">
    <property type="entry name" value="ADH-like_C"/>
</dbReference>
<name>A0A2R8A7F8_9RHOB</name>
<evidence type="ECO:0000259" key="7">
    <source>
        <dbReference type="Pfam" id="PF01408"/>
    </source>
</evidence>
<dbReference type="CDD" id="cd08255">
    <property type="entry name" value="2-desacetyl-2-hydroxyethyl_bacteriochlorophyllide_like"/>
    <property type="match status" value="1"/>
</dbReference>
<evidence type="ECO:0000259" key="8">
    <source>
        <dbReference type="Pfam" id="PF22725"/>
    </source>
</evidence>
<dbReference type="AlphaFoldDB" id="A0A2R8A7F8"/>
<dbReference type="EC" id="1.1.1.370" evidence="9"/>
<evidence type="ECO:0000256" key="3">
    <source>
        <dbReference type="ARBA" id="ARBA00022723"/>
    </source>
</evidence>
<dbReference type="SUPFAM" id="SSF50129">
    <property type="entry name" value="GroES-like"/>
    <property type="match status" value="1"/>
</dbReference>
<dbReference type="PANTHER" id="PTHR43350:SF19">
    <property type="entry name" value="D-GULOSIDE 3-DEHYDROGENASE"/>
    <property type="match status" value="1"/>
</dbReference>
<dbReference type="Pfam" id="PF00107">
    <property type="entry name" value="ADH_zinc_N"/>
    <property type="match status" value="1"/>
</dbReference>
<protein>
    <submittedName>
        <fullName evidence="9">Scyllo-inositol 2-dehydrogenase (NAD(+))</fullName>
        <ecNumber evidence="9">1.1.1.370</ecNumber>
    </submittedName>
</protein>
<comment type="similarity">
    <text evidence="2">Belongs to the zinc-containing alcohol dehydrogenase family.</text>
</comment>
<gene>
    <name evidence="9" type="primary">iolX_1</name>
    <name evidence="9" type="ORF">POI8812_00461</name>
</gene>
<organism evidence="9 10">
    <name type="scientific">Pontivivens insulae</name>
    <dbReference type="NCBI Taxonomy" id="1639689"/>
    <lineage>
        <taxon>Bacteria</taxon>
        <taxon>Pseudomonadati</taxon>
        <taxon>Pseudomonadota</taxon>
        <taxon>Alphaproteobacteria</taxon>
        <taxon>Rhodobacterales</taxon>
        <taxon>Paracoccaceae</taxon>
        <taxon>Pontivivens</taxon>
    </lineage>
</organism>
<dbReference type="GO" id="GO:0016491">
    <property type="term" value="F:oxidoreductase activity"/>
    <property type="evidence" value="ECO:0007669"/>
    <property type="project" value="UniProtKB-KW"/>
</dbReference>
<dbReference type="EMBL" id="OMKW01000001">
    <property type="protein sequence ID" value="SPF28163.1"/>
    <property type="molecule type" value="Genomic_DNA"/>
</dbReference>
<dbReference type="Gene3D" id="3.90.180.10">
    <property type="entry name" value="Medium-chain alcohol dehydrogenases, catalytic domain"/>
    <property type="match status" value="2"/>
</dbReference>
<keyword evidence="10" id="KW-1185">Reference proteome</keyword>
<feature type="domain" description="GFO/IDH/MocA-like oxidoreductase" evidence="8">
    <location>
        <begin position="529"/>
        <end position="636"/>
    </location>
</feature>
<dbReference type="InterPro" id="IPR011032">
    <property type="entry name" value="GroES-like_sf"/>
</dbReference>
<evidence type="ECO:0000256" key="1">
    <source>
        <dbReference type="ARBA" id="ARBA00001947"/>
    </source>
</evidence>
<sequence>MKQILQNLGSGKTELTEIPCPAPGPQDVIVRTSRTLVSPGTERMLVEFGRAGFIGKARQQPERVREVLNKMRTNGIAPTLEAVFHKLGQPLPLGYCNVGQVLETGGLVEGFAVEDRVVSNGHHAEAVCVGKNMCAKIPDTVSDDAAAFTVLGAIALQGVRLAKPTLGETFVVSGLGLIGLITVQILRANGCRVIGLDYSASRLELARRYGAETVQLGDSVDPVAAVSAMIGHSVGGVDGVLITAATTSNDPVSHAAKMSRKRGRIILVGVAGLELSRADFYEKELTFQVSCSYGPGRYDPDYETAGFDYPPGFVRWTEQRNFEAVLGLMACGQLDVSDMMTDRFDIDQAEEAYEALANASAETLGILLTYRTAEDLPEADLRAPNVAVPAQEKRAENGPAIAMIGAGNHTARTLGPAFKKAGAQLHTIVSQAGISGTTVARQLGFANSSTDFEAVLTDPDVNIVVISTRHDLHADQVCAALGAGKHVFIEKPLALTHDELDRIEAATAAAPHLQVMVGFNRRFAPQVEKMKSLIRAKGAPIAVSMNINAGAIPADHWTQDRKIGGGRIIGEACHFLDLARDMMGSRIADAQIMAMDTPTRDSVAISLRGEDGSLSTIQYLANGPQSLPKERFEVFCGGQALYLDNFRHLRGYNWKGFSRMRQWRQDKGHAACAHAFIEAVRKGDPTPIPASEMFEVSRLSIDLAERIA</sequence>
<evidence type="ECO:0000256" key="4">
    <source>
        <dbReference type="ARBA" id="ARBA00022833"/>
    </source>
</evidence>
<dbReference type="GO" id="GO:0046872">
    <property type="term" value="F:metal ion binding"/>
    <property type="evidence" value="ECO:0007669"/>
    <property type="project" value="UniProtKB-KW"/>
</dbReference>